<gene>
    <name evidence="3" type="ORF">B0T22DRAFT_160816</name>
</gene>
<reference evidence="3" key="1">
    <citation type="journal article" date="2023" name="Mol. Phylogenet. Evol.">
        <title>Genome-scale phylogeny and comparative genomics of the fungal order Sordariales.</title>
        <authorList>
            <person name="Hensen N."/>
            <person name="Bonometti L."/>
            <person name="Westerberg I."/>
            <person name="Brannstrom I.O."/>
            <person name="Guillou S."/>
            <person name="Cros-Aarteil S."/>
            <person name="Calhoun S."/>
            <person name="Haridas S."/>
            <person name="Kuo A."/>
            <person name="Mondo S."/>
            <person name="Pangilinan J."/>
            <person name="Riley R."/>
            <person name="LaButti K."/>
            <person name="Andreopoulos B."/>
            <person name="Lipzen A."/>
            <person name="Chen C."/>
            <person name="Yan M."/>
            <person name="Daum C."/>
            <person name="Ng V."/>
            <person name="Clum A."/>
            <person name="Steindorff A."/>
            <person name="Ohm R.A."/>
            <person name="Martin F."/>
            <person name="Silar P."/>
            <person name="Natvig D.O."/>
            <person name="Lalanne C."/>
            <person name="Gautier V."/>
            <person name="Ament-Velasquez S.L."/>
            <person name="Kruys A."/>
            <person name="Hutchinson M.I."/>
            <person name="Powell A.J."/>
            <person name="Barry K."/>
            <person name="Miller A.N."/>
            <person name="Grigoriev I.V."/>
            <person name="Debuchy R."/>
            <person name="Gladieux P."/>
            <person name="Hiltunen Thoren M."/>
            <person name="Johannesson H."/>
        </authorList>
    </citation>
    <scope>NUCLEOTIDE SEQUENCE</scope>
    <source>
        <strain evidence="3">CBS 314.62</strain>
    </source>
</reference>
<comment type="caution">
    <text evidence="3">The sequence shown here is derived from an EMBL/GenBank/DDBJ whole genome shotgun (WGS) entry which is preliminary data.</text>
</comment>
<evidence type="ECO:0000259" key="2">
    <source>
        <dbReference type="Pfam" id="PF22893"/>
    </source>
</evidence>
<keyword evidence="4" id="KW-1185">Reference proteome</keyword>
<dbReference type="EMBL" id="JAULSO010000002">
    <property type="protein sequence ID" value="KAK3688690.1"/>
    <property type="molecule type" value="Genomic_DNA"/>
</dbReference>
<accession>A0AAE0X9U0</accession>
<dbReference type="Pfam" id="PF22893">
    <property type="entry name" value="ULD_2"/>
    <property type="match status" value="1"/>
</dbReference>
<protein>
    <recommendedName>
        <fullName evidence="2">Ubiquitin-like domain-containing protein</fullName>
    </recommendedName>
</protein>
<reference evidence="3" key="2">
    <citation type="submission" date="2023-06" db="EMBL/GenBank/DDBJ databases">
        <authorList>
            <consortium name="Lawrence Berkeley National Laboratory"/>
            <person name="Haridas S."/>
            <person name="Hensen N."/>
            <person name="Bonometti L."/>
            <person name="Westerberg I."/>
            <person name="Brannstrom I.O."/>
            <person name="Guillou S."/>
            <person name="Cros-Aarteil S."/>
            <person name="Calhoun S."/>
            <person name="Kuo A."/>
            <person name="Mondo S."/>
            <person name="Pangilinan J."/>
            <person name="Riley R."/>
            <person name="Labutti K."/>
            <person name="Andreopoulos B."/>
            <person name="Lipzen A."/>
            <person name="Chen C."/>
            <person name="Yanf M."/>
            <person name="Daum C."/>
            <person name="Ng V."/>
            <person name="Clum A."/>
            <person name="Steindorff A."/>
            <person name="Ohm R."/>
            <person name="Martin F."/>
            <person name="Silar P."/>
            <person name="Natvig D."/>
            <person name="Lalanne C."/>
            <person name="Gautier V."/>
            <person name="Ament-Velasquez S.L."/>
            <person name="Kruys A."/>
            <person name="Hutchinson M.I."/>
            <person name="Powell A.J."/>
            <person name="Barry K."/>
            <person name="Miller A.N."/>
            <person name="Grigoriev I.V."/>
            <person name="Debuchy R."/>
            <person name="Gladieux P."/>
            <person name="Thoren M.H."/>
            <person name="Johannesson H."/>
        </authorList>
    </citation>
    <scope>NUCLEOTIDE SEQUENCE</scope>
    <source>
        <strain evidence="3">CBS 314.62</strain>
    </source>
</reference>
<evidence type="ECO:0000313" key="4">
    <source>
        <dbReference type="Proteomes" id="UP001270362"/>
    </source>
</evidence>
<feature type="compositionally biased region" description="Polar residues" evidence="1">
    <location>
        <begin position="76"/>
        <end position="89"/>
    </location>
</feature>
<evidence type="ECO:0000256" key="1">
    <source>
        <dbReference type="SAM" id="MobiDB-lite"/>
    </source>
</evidence>
<sequence>MKKESANMSQLMGTLVQKGQYDLVGPSGEMISPPLWEAIVKAGMEITIRIWLSKEQSSYLPPPPPVDSKGYGGSASKPQDTHPQIQPSPFINPMMGSQYGVAPPQRPPARSRQSKSPATGDDPMFGPSAGQPPQSMSRPGR</sequence>
<feature type="compositionally biased region" description="Low complexity" evidence="1">
    <location>
        <begin position="108"/>
        <end position="118"/>
    </location>
</feature>
<proteinExistence type="predicted"/>
<feature type="region of interest" description="Disordered" evidence="1">
    <location>
        <begin position="55"/>
        <end position="141"/>
    </location>
</feature>
<dbReference type="Proteomes" id="UP001270362">
    <property type="component" value="Unassembled WGS sequence"/>
</dbReference>
<dbReference type="InterPro" id="IPR054464">
    <property type="entry name" value="ULD_fung"/>
</dbReference>
<dbReference type="AlphaFoldDB" id="A0AAE0X9U0"/>
<name>A0AAE0X9U0_9PEZI</name>
<organism evidence="3 4">
    <name type="scientific">Podospora appendiculata</name>
    <dbReference type="NCBI Taxonomy" id="314037"/>
    <lineage>
        <taxon>Eukaryota</taxon>
        <taxon>Fungi</taxon>
        <taxon>Dikarya</taxon>
        <taxon>Ascomycota</taxon>
        <taxon>Pezizomycotina</taxon>
        <taxon>Sordariomycetes</taxon>
        <taxon>Sordariomycetidae</taxon>
        <taxon>Sordariales</taxon>
        <taxon>Podosporaceae</taxon>
        <taxon>Podospora</taxon>
    </lineage>
</organism>
<evidence type="ECO:0000313" key="3">
    <source>
        <dbReference type="EMBL" id="KAK3688690.1"/>
    </source>
</evidence>
<feature type="domain" description="Ubiquitin-like" evidence="2">
    <location>
        <begin position="12"/>
        <end position="53"/>
    </location>
</feature>
<feature type="compositionally biased region" description="Polar residues" evidence="1">
    <location>
        <begin position="131"/>
        <end position="141"/>
    </location>
</feature>